<dbReference type="PANTHER" id="PTHR44119:SF7">
    <property type="entry name" value="MAGNESIUM CHELATASE SUBUNIT"/>
    <property type="match status" value="1"/>
</dbReference>
<dbReference type="EMBL" id="QMQB01000075">
    <property type="protein sequence ID" value="RLE13690.1"/>
    <property type="molecule type" value="Genomic_DNA"/>
</dbReference>
<dbReference type="PANTHER" id="PTHR44119">
    <property type="entry name" value="MAGNESIUM-CHELATASE SUBUNIT CHLH, CHLOROPLASTIC"/>
    <property type="match status" value="1"/>
</dbReference>
<name>A0A662DD43_UNCAE</name>
<dbReference type="GO" id="GO:0015995">
    <property type="term" value="P:chlorophyll biosynthetic process"/>
    <property type="evidence" value="ECO:0007669"/>
    <property type="project" value="InterPro"/>
</dbReference>
<dbReference type="AlphaFoldDB" id="A0A662DD43"/>
<dbReference type="InterPro" id="IPR011953">
    <property type="entry name" value="Cobalto_CobN"/>
</dbReference>
<evidence type="ECO:0000313" key="3">
    <source>
        <dbReference type="EMBL" id="RLE13690.1"/>
    </source>
</evidence>
<evidence type="ECO:0000256" key="1">
    <source>
        <dbReference type="ARBA" id="ARBA00010851"/>
    </source>
</evidence>
<dbReference type="NCBIfam" id="TIGR02025">
    <property type="entry name" value="BchH"/>
    <property type="match status" value="1"/>
</dbReference>
<comment type="similarity">
    <text evidence="1">Belongs to the Mg-chelatase subunit H family.</text>
</comment>
<accession>A0A662DD43</accession>
<dbReference type="Proteomes" id="UP000267654">
    <property type="component" value="Unassembled WGS sequence"/>
</dbReference>
<dbReference type="InterPro" id="IPR011771">
    <property type="entry name" value="BchH"/>
</dbReference>
<dbReference type="Pfam" id="PF02514">
    <property type="entry name" value="CobN-Mg_chel"/>
    <property type="match status" value="1"/>
</dbReference>
<evidence type="ECO:0000259" key="2">
    <source>
        <dbReference type="Pfam" id="PF02514"/>
    </source>
</evidence>
<sequence length="1255" mass="143226">MLKIAYFAGIENDLIPLSRALNRIYREKGKIVEVDAKTSRDLQNTLTYKAFCKYAGESDLAIFRLMGGKDSCPGFDALVKQLKNKVKVHIQTDSPEELSIIREFSTVNSEERNLISKYIRYGGEKNFLNLLLFLVNHFKGKSFIFKEPQLLPWEGIYHPDFEDIPSLNEYLAKKYVSQRPTVGLWFYRSWWVNSNTRTIDALIREIEKQGANVIPVFLQTLKDVNLGNKGAIDVAESYFIRNGKPIIDVLVNLIMFSLSTFTQSRKALKKSKSILEKLGVPVLQGIITTNTLKKWEGTLQGLNPVDVSISVAMPEFDGVLITVPVAAKKYEVDSITGIKIAKYEPIPERINKFVRLVLNWAKLRHIPNREKKVAIIFHNYPPRNDRIGTAFGLDSPASVWNILRELKKAKYKLNYLPRDGQSLIKDIINQVTNDRRWASSKELAKRAVDKVSIEQYIKWFEELPLEVQDKMIKAWGKPPGKLFNYKNKLLIPGIINGNIFIGLQPPRGFLEDPAAIYHSPDHPIPHHYYAYYRWIRDVFKANVIMHIGKHGSLEWLPGKSVGLSESCFPDIAISDLPNIYPYIINNPGEGTQAKRRSYCCIIDHLIPVMHNADTYDEMAELEVQLNEYYQAKNFDQPGRLSQLKRSIWEKVCQAKLNHDLKINEKTALADFDKFLEKLHGYLSEIKDTQIRDGLHILGEPPTNSHLDEFLVALTRLPNGDISSLRQSLAKIKGYDYDKLLMNRGKLNLNGKTNGQIIDELNEFSLRIIKKLHEMNFKEKVIENELTKILGEDDPNVKKVLFYISHSLVPNLADTTRELTNTLLSSGGFFVPPGPSGAPTRGMADILPTGRNFYSLDPYAIPSPAAWRVGVNMGDDLIKRFLQDEGKYPENVGIVIWGSPTMRTQGESVAEALYLMGVKPSWRKQSGRVKGIEVIPLEKLKRPRIDVTFRISGFFRDAFPNVVELLDEAVQMVADLDEPFESNFIAKHVSNEVKKKLAKGIDPEKAKEEACYRVFGCKPGAYGAGVNDAIDSKNWKDEKDLGEVYVTWGGYAYGKKKYGRLAPEDFKRRLSVMDIAVKNVDTREYDMMDSDDFYSYHGGMIAAVKAFKGKSPRSYIGDSSDPERTKVKTAEEEARYVFRARVLNPRWIKSMQRHGYKGAGDISRMVDIAFGWDATAEVLEDWMYEELAKKYALDKNMQEWFKEVNPYALQNITERLLEAIKRGMWQAEEKMKKELQKIYLDIEGILEENQGGGKVK</sequence>
<dbReference type="InterPro" id="IPR003672">
    <property type="entry name" value="CobN/Mg_chltase"/>
</dbReference>
<dbReference type="GO" id="GO:0051116">
    <property type="term" value="F:cobaltochelatase activity"/>
    <property type="evidence" value="ECO:0007669"/>
    <property type="project" value="InterPro"/>
</dbReference>
<comment type="caution">
    <text evidence="3">The sequence shown here is derived from an EMBL/GenBank/DDBJ whole genome shotgun (WGS) entry which is preliminary data.</text>
</comment>
<organism evidence="3 4">
    <name type="scientific">Aerophobetes bacterium</name>
    <dbReference type="NCBI Taxonomy" id="2030807"/>
    <lineage>
        <taxon>Bacteria</taxon>
        <taxon>Candidatus Aerophobota</taxon>
    </lineage>
</organism>
<feature type="domain" description="CobN/magnesium chelatase" evidence="2">
    <location>
        <begin position="117"/>
        <end position="1230"/>
    </location>
</feature>
<gene>
    <name evidence="3" type="ORF">DRI96_02605</name>
</gene>
<dbReference type="NCBIfam" id="TIGR02257">
    <property type="entry name" value="cobalto_cobN"/>
    <property type="match status" value="1"/>
</dbReference>
<reference evidence="3 4" key="1">
    <citation type="submission" date="2018-06" db="EMBL/GenBank/DDBJ databases">
        <title>Extensive metabolic versatility and redundancy in microbially diverse, dynamic hydrothermal sediments.</title>
        <authorList>
            <person name="Dombrowski N."/>
            <person name="Teske A."/>
            <person name="Baker B.J."/>
        </authorList>
    </citation>
    <scope>NUCLEOTIDE SEQUENCE [LARGE SCALE GENOMIC DNA]</scope>
    <source>
        <strain evidence="3">B19_G9</strain>
    </source>
</reference>
<dbReference type="GO" id="GO:0009236">
    <property type="term" value="P:cobalamin biosynthetic process"/>
    <property type="evidence" value="ECO:0007669"/>
    <property type="project" value="InterPro"/>
</dbReference>
<protein>
    <submittedName>
        <fullName evidence="3">Cobalamin biosynthesis protein CobN</fullName>
    </submittedName>
</protein>
<proteinExistence type="inferred from homology"/>
<evidence type="ECO:0000313" key="4">
    <source>
        <dbReference type="Proteomes" id="UP000267654"/>
    </source>
</evidence>
<dbReference type="CDD" id="cd10150">
    <property type="entry name" value="CobN_like"/>
    <property type="match status" value="1"/>
</dbReference>
<dbReference type="GO" id="GO:0016851">
    <property type="term" value="F:magnesium chelatase activity"/>
    <property type="evidence" value="ECO:0007669"/>
    <property type="project" value="InterPro"/>
</dbReference>